<dbReference type="AlphaFoldDB" id="A0A511ZH34"/>
<gene>
    <name evidence="1" type="ORF">OSO01_14930</name>
</gene>
<protein>
    <recommendedName>
        <fullName evidence="3">Transposase</fullName>
    </recommendedName>
</protein>
<dbReference type="EMBL" id="BJYM01000005">
    <property type="protein sequence ID" value="GEN86754.1"/>
    <property type="molecule type" value="Genomic_DNA"/>
</dbReference>
<evidence type="ECO:0008006" key="3">
    <source>
        <dbReference type="Google" id="ProtNLM"/>
    </source>
</evidence>
<accession>A0A511ZH34</accession>
<evidence type="ECO:0000313" key="1">
    <source>
        <dbReference type="EMBL" id="GEN86754.1"/>
    </source>
</evidence>
<reference evidence="1 2" key="1">
    <citation type="submission" date="2019-07" db="EMBL/GenBank/DDBJ databases">
        <title>Whole genome shotgun sequence of Oceanobacillus sojae NBRC 105379.</title>
        <authorList>
            <person name="Hosoyama A."/>
            <person name="Uohara A."/>
            <person name="Ohji S."/>
            <person name="Ichikawa N."/>
        </authorList>
    </citation>
    <scope>NUCLEOTIDE SEQUENCE [LARGE SCALE GENOMIC DNA]</scope>
    <source>
        <strain evidence="1 2">NBRC 105379</strain>
    </source>
</reference>
<organism evidence="1 2">
    <name type="scientific">Oceanobacillus sojae</name>
    <dbReference type="NCBI Taxonomy" id="582851"/>
    <lineage>
        <taxon>Bacteria</taxon>
        <taxon>Bacillati</taxon>
        <taxon>Bacillota</taxon>
        <taxon>Bacilli</taxon>
        <taxon>Bacillales</taxon>
        <taxon>Bacillaceae</taxon>
        <taxon>Oceanobacillus</taxon>
    </lineage>
</organism>
<name>A0A511ZH34_9BACI</name>
<comment type="caution">
    <text evidence="1">The sequence shown here is derived from an EMBL/GenBank/DDBJ whole genome shotgun (WGS) entry which is preliminary data.</text>
</comment>
<dbReference type="Proteomes" id="UP000321558">
    <property type="component" value="Unassembled WGS sequence"/>
</dbReference>
<evidence type="ECO:0000313" key="2">
    <source>
        <dbReference type="Proteomes" id="UP000321558"/>
    </source>
</evidence>
<keyword evidence="2" id="KW-1185">Reference proteome</keyword>
<proteinExistence type="predicted"/>
<sequence length="163" mass="19452">MTVYRTLQIWVKKGHRMHPYFQDMCQCAKNMHNTTNFYIRQVFTALQQEKELQPLQKEVLKSLQIHLPAINANQLQAYQRRYAKEQEKAKSEQKEIQCHLFEMPSKDKPYISYPFLNALFKSMKQTDYQSLPIQSSQGIMRTVFQNWKAFYGSIHTIFSYSVI</sequence>
<dbReference type="OrthoDB" id="442799at2"/>